<name>A0A420WHW8_9PROT</name>
<evidence type="ECO:0000256" key="1">
    <source>
        <dbReference type="SAM" id="MobiDB-lite"/>
    </source>
</evidence>
<evidence type="ECO:0000313" key="2">
    <source>
        <dbReference type="EMBL" id="RKQ70562.1"/>
    </source>
</evidence>
<protein>
    <submittedName>
        <fullName evidence="2">Resolvase-like protein</fullName>
    </submittedName>
</protein>
<feature type="compositionally biased region" description="Low complexity" evidence="1">
    <location>
        <begin position="413"/>
        <end position="422"/>
    </location>
</feature>
<proteinExistence type="predicted"/>
<dbReference type="GO" id="GO:0003677">
    <property type="term" value="F:DNA binding"/>
    <property type="evidence" value="ECO:0007669"/>
    <property type="project" value="InterPro"/>
</dbReference>
<accession>A0A420WHW8</accession>
<dbReference type="OrthoDB" id="9791494at2"/>
<organism evidence="2 3">
    <name type="scientific">Oceanibaculum indicum</name>
    <dbReference type="NCBI Taxonomy" id="526216"/>
    <lineage>
        <taxon>Bacteria</taxon>
        <taxon>Pseudomonadati</taxon>
        <taxon>Pseudomonadota</taxon>
        <taxon>Alphaproteobacteria</taxon>
        <taxon>Rhodospirillales</taxon>
        <taxon>Oceanibaculaceae</taxon>
        <taxon>Oceanibaculum</taxon>
    </lineage>
</organism>
<feature type="region of interest" description="Disordered" evidence="1">
    <location>
        <begin position="377"/>
        <end position="473"/>
    </location>
</feature>
<dbReference type="Proteomes" id="UP000277424">
    <property type="component" value="Unassembled WGS sequence"/>
</dbReference>
<dbReference type="GO" id="GO:0000150">
    <property type="term" value="F:DNA strand exchange activity"/>
    <property type="evidence" value="ECO:0007669"/>
    <property type="project" value="InterPro"/>
</dbReference>
<evidence type="ECO:0000313" key="3">
    <source>
        <dbReference type="Proteomes" id="UP000277424"/>
    </source>
</evidence>
<dbReference type="EMBL" id="RBIG01000002">
    <property type="protein sequence ID" value="RKQ70562.1"/>
    <property type="molecule type" value="Genomic_DNA"/>
</dbReference>
<gene>
    <name evidence="2" type="ORF">BCL74_2510</name>
</gene>
<comment type="caution">
    <text evidence="2">The sequence shown here is derived from an EMBL/GenBank/DDBJ whole genome shotgun (WGS) entry which is preliminary data.</text>
</comment>
<sequence>MTFWACTALTQAGRDVLARYPAPLRIARFERLVHKCDEAHFSHPRQNEVPVIYYDRSSDLMPLSSGSGTYERMDESFRWMSKNGYRPVIVICENATGMESHRTDRRRGLRRLLQVYRAMGYRIVVPRYDRLTRNPEMMAWLLEVKDLRVISIAERSILGSAQIIAAIRARKDGRLRRESGKKGYEALVARGKGDAGLPNLEKHRKKGHKTLADRQRQDALDCARDMERAIRALLGKNPELKTASYGRIAGWLNEHGYTTATNGRYGAEQVRRYMKHVPRLEALRARKLVEKPIKVSRKRKADSSDAAPAKPSLAVSKSVFRESISETESARKLTRRGKRPKLISLDAGLECWRVPQSHYLGGEGSADDARVSAVEVSPSFESGYDPAGTERLSPCPTSADISGAKDRPDKPTPASAPSPSSSKVLDVIRRARESEWELSEYPSNTWSPEPDSYRRKRRPHTSTKPPEKPAGGR</sequence>
<dbReference type="SUPFAM" id="SSF53041">
    <property type="entry name" value="Resolvase-like"/>
    <property type="match status" value="1"/>
</dbReference>
<dbReference type="Gene3D" id="3.40.50.1390">
    <property type="entry name" value="Resolvase, N-terminal catalytic domain"/>
    <property type="match status" value="1"/>
</dbReference>
<dbReference type="RefSeq" id="WP_121220416.1">
    <property type="nucleotide sequence ID" value="NZ_RBIG01000002.1"/>
</dbReference>
<dbReference type="InterPro" id="IPR036162">
    <property type="entry name" value="Resolvase-like_N_sf"/>
</dbReference>
<reference evidence="2 3" key="1">
    <citation type="submission" date="2018-10" db="EMBL/GenBank/DDBJ databases">
        <title>Comparative analysis of microorganisms from saline springs in Andes Mountain Range, Colombia.</title>
        <authorList>
            <person name="Rubin E."/>
        </authorList>
    </citation>
    <scope>NUCLEOTIDE SEQUENCE [LARGE SCALE GENOMIC DNA]</scope>
    <source>
        <strain evidence="2 3">USBA 36</strain>
    </source>
</reference>
<dbReference type="AlphaFoldDB" id="A0A420WHW8"/>
<feature type="compositionally biased region" description="Basic and acidic residues" evidence="1">
    <location>
        <begin position="426"/>
        <end position="435"/>
    </location>
</feature>